<dbReference type="EMBL" id="JAHZIJ010000022">
    <property type="protein sequence ID" value="MBW7477293.1"/>
    <property type="molecule type" value="Genomic_DNA"/>
</dbReference>
<organism evidence="2 3">
    <name type="scientific">Paenibacillus oenotherae</name>
    <dbReference type="NCBI Taxonomy" id="1435645"/>
    <lineage>
        <taxon>Bacteria</taxon>
        <taxon>Bacillati</taxon>
        <taxon>Bacillota</taxon>
        <taxon>Bacilli</taxon>
        <taxon>Bacillales</taxon>
        <taxon>Paenibacillaceae</taxon>
        <taxon>Paenibacillus</taxon>
    </lineage>
</organism>
<sequence length="68" mass="7340">MHARWQAFHLHQVKSEQKPAVSHVSSSSLLAIRHVSAALGLVKGISGGQFVPHAPATRAETAPFILNY</sequence>
<keyword evidence="3" id="KW-1185">Reference proteome</keyword>
<reference evidence="2 3" key="1">
    <citation type="submission" date="2021-07" db="EMBL/GenBank/DDBJ databases">
        <title>Paenibacillus radiodurans sp. nov., isolated from the southeastern edge of Tengger Desert.</title>
        <authorList>
            <person name="Zhang G."/>
        </authorList>
    </citation>
    <scope>NUCLEOTIDE SEQUENCE [LARGE SCALE GENOMIC DNA]</scope>
    <source>
        <strain evidence="2 3">DT7-4</strain>
    </source>
</reference>
<dbReference type="InterPro" id="IPR001119">
    <property type="entry name" value="SLH_dom"/>
</dbReference>
<evidence type="ECO:0000313" key="2">
    <source>
        <dbReference type="EMBL" id="MBW7477293.1"/>
    </source>
</evidence>
<dbReference type="Pfam" id="PF00395">
    <property type="entry name" value="SLH"/>
    <property type="match status" value="1"/>
</dbReference>
<proteinExistence type="predicted"/>
<gene>
    <name evidence="2" type="ORF">K0T92_21475</name>
</gene>
<dbReference type="Proteomes" id="UP000812277">
    <property type="component" value="Unassembled WGS sequence"/>
</dbReference>
<comment type="caution">
    <text evidence="2">The sequence shown here is derived from an EMBL/GenBank/DDBJ whole genome shotgun (WGS) entry which is preliminary data.</text>
</comment>
<accession>A0ABS7DDN8</accession>
<name>A0ABS7DDN8_9BACL</name>
<evidence type="ECO:0000259" key="1">
    <source>
        <dbReference type="Pfam" id="PF00395"/>
    </source>
</evidence>
<evidence type="ECO:0000313" key="3">
    <source>
        <dbReference type="Proteomes" id="UP000812277"/>
    </source>
</evidence>
<feature type="domain" description="SLH" evidence="1">
    <location>
        <begin position="37"/>
        <end position="62"/>
    </location>
</feature>
<protein>
    <submittedName>
        <fullName evidence="2">S-layer homology domain-containing protein</fullName>
    </submittedName>
</protein>
<dbReference type="RefSeq" id="WP_219874545.1">
    <property type="nucleotide sequence ID" value="NZ_JAHZIJ010000022.1"/>
</dbReference>